<evidence type="ECO:0000259" key="7">
    <source>
        <dbReference type="Pfam" id="PF19290"/>
    </source>
</evidence>
<dbReference type="Pfam" id="PF19289">
    <property type="entry name" value="PmbA_TldD_3rd"/>
    <property type="match status" value="1"/>
</dbReference>
<comment type="similarity">
    <text evidence="1">Belongs to the peptidase U62 family.</text>
</comment>
<evidence type="ECO:0000259" key="5">
    <source>
        <dbReference type="Pfam" id="PF01523"/>
    </source>
</evidence>
<dbReference type="InterPro" id="IPR045569">
    <property type="entry name" value="Metalloprtase-TldD/E_C"/>
</dbReference>
<feature type="domain" description="Metalloprotease TldD/E C-terminal" evidence="6">
    <location>
        <begin position="260"/>
        <end position="493"/>
    </location>
</feature>
<dbReference type="Pfam" id="PF01523">
    <property type="entry name" value="PmbA_TldD_1st"/>
    <property type="match status" value="1"/>
</dbReference>
<dbReference type="InterPro" id="IPR036059">
    <property type="entry name" value="TldD/PmbA_sf"/>
</dbReference>
<evidence type="ECO:0000256" key="2">
    <source>
        <dbReference type="ARBA" id="ARBA00022670"/>
    </source>
</evidence>
<dbReference type="InterPro" id="IPR025502">
    <property type="entry name" value="TldD"/>
</dbReference>
<dbReference type="Proteomes" id="UP000277191">
    <property type="component" value="Chromosome 2"/>
</dbReference>
<evidence type="ECO:0000313" key="8">
    <source>
        <dbReference type="EMBL" id="AZQ53417.1"/>
    </source>
</evidence>
<dbReference type="Gene3D" id="3.30.2290.10">
    <property type="entry name" value="PmbA/TldD superfamily"/>
    <property type="match status" value="1"/>
</dbReference>
<proteinExistence type="inferred from homology"/>
<dbReference type="Pfam" id="PF19290">
    <property type="entry name" value="PmbA_TldD_2nd"/>
    <property type="match status" value="1"/>
</dbReference>
<dbReference type="InterPro" id="IPR051463">
    <property type="entry name" value="Peptidase_U62_metallo"/>
</dbReference>
<keyword evidence="3" id="KW-0378">Hydrolase</keyword>
<dbReference type="GO" id="GO:0006508">
    <property type="term" value="P:proteolysis"/>
    <property type="evidence" value="ECO:0007669"/>
    <property type="project" value="UniProtKB-KW"/>
</dbReference>
<evidence type="ECO:0000259" key="6">
    <source>
        <dbReference type="Pfam" id="PF19289"/>
    </source>
</evidence>
<dbReference type="InterPro" id="IPR045570">
    <property type="entry name" value="Metalloprtase-TldD/E_cen_dom"/>
</dbReference>
<keyword evidence="2 8" id="KW-0645">Protease</keyword>
<dbReference type="GO" id="GO:0005829">
    <property type="term" value="C:cytosol"/>
    <property type="evidence" value="ECO:0007669"/>
    <property type="project" value="TreeGrafter"/>
</dbReference>
<dbReference type="InterPro" id="IPR035068">
    <property type="entry name" value="TldD/PmbA_N"/>
</dbReference>
<dbReference type="PANTHER" id="PTHR30624:SF4">
    <property type="entry name" value="METALLOPROTEASE TLDD"/>
    <property type="match status" value="1"/>
</dbReference>
<keyword evidence="4 8" id="KW-0482">Metalloprotease</keyword>
<feature type="domain" description="Metalloprotease TldD/E N-terminal" evidence="5">
    <location>
        <begin position="53"/>
        <end position="111"/>
    </location>
</feature>
<dbReference type="InterPro" id="IPR002510">
    <property type="entry name" value="Metalloprtase-TldD/E_N"/>
</dbReference>
<dbReference type="EMBL" id="CP034546">
    <property type="protein sequence ID" value="AZQ53417.1"/>
    <property type="molecule type" value="Genomic_DNA"/>
</dbReference>
<name>A0A3Q9FBD0_9BURK</name>
<dbReference type="AlphaFoldDB" id="A0A3Q9FBD0"/>
<gene>
    <name evidence="8" type="primary">tldD</name>
    <name evidence="8" type="ORF">D5R55_20885</name>
</gene>
<dbReference type="NCBIfam" id="NF008006">
    <property type="entry name" value="PRK10735.1"/>
    <property type="match status" value="1"/>
</dbReference>
<sequence>MLDTNETLTDTRGPSLDDMRRAAYAGLLDKHGIDETHLFAALNSALGQSGDFADIYLKESIAESWSLEGGAVRGGAWQCDSGFGIRVLNGEETTFASSQRIAADALRTIARQIRSGPEVFPRVTPRGEPAGSAAARSIYLPHASLGAIGAERKLALLKRVDELARSKDRRVVEVNAMLAATHETVWIARCDGLGVGDVRPMLRLAINVRVKSGDRVESASGGIGGRYGLASWSDDDLRALVYDRVEAALTKLDARPAPAGTMTVVVGPGWNGVLLHEAVGHGLEADGIRRKTSVFAGRTGERVAARNVTIVDDGTLEGRRGSLNVDDEGCPTQRTVLIEDGVLRGCMQDSLNARLMNMRPTGNGRREGYAVLPMPRMTNTFMLNGDREHEEIIASVKRGIYVAGLEGGQVDITSGQFVFEASEAFLIENGKLCAPVKGATITGNGLETIQKISMVGNNLELDTGRAVCGKAGQSVPVSVGQPTVRVDDMTVGGTA</sequence>
<protein>
    <submittedName>
        <fullName evidence="8">Metalloprotease TldD</fullName>
    </submittedName>
</protein>
<organism evidence="8 9">
    <name type="scientific">Burkholderia cenocepacia</name>
    <dbReference type="NCBI Taxonomy" id="95486"/>
    <lineage>
        <taxon>Bacteria</taxon>
        <taxon>Pseudomonadati</taxon>
        <taxon>Pseudomonadota</taxon>
        <taxon>Betaproteobacteria</taxon>
        <taxon>Burkholderiales</taxon>
        <taxon>Burkholderiaceae</taxon>
        <taxon>Burkholderia</taxon>
        <taxon>Burkholderia cepacia complex</taxon>
    </lineage>
</organism>
<evidence type="ECO:0000256" key="4">
    <source>
        <dbReference type="ARBA" id="ARBA00023049"/>
    </source>
</evidence>
<accession>A0A3Q9FBD0</accession>
<evidence type="ECO:0000256" key="3">
    <source>
        <dbReference type="ARBA" id="ARBA00022801"/>
    </source>
</evidence>
<dbReference type="SUPFAM" id="SSF111283">
    <property type="entry name" value="Putative modulator of DNA gyrase, PmbA/TldD"/>
    <property type="match status" value="1"/>
</dbReference>
<dbReference type="GO" id="GO:0008237">
    <property type="term" value="F:metallopeptidase activity"/>
    <property type="evidence" value="ECO:0007669"/>
    <property type="project" value="UniProtKB-KW"/>
</dbReference>
<dbReference type="PIRSF" id="PIRSF004919">
    <property type="entry name" value="TldD"/>
    <property type="match status" value="1"/>
</dbReference>
<dbReference type="PANTHER" id="PTHR30624">
    <property type="entry name" value="UNCHARACTERIZED PROTEIN TLDD AND PMBA"/>
    <property type="match status" value="1"/>
</dbReference>
<evidence type="ECO:0000256" key="1">
    <source>
        <dbReference type="ARBA" id="ARBA00005836"/>
    </source>
</evidence>
<reference evidence="8 9" key="1">
    <citation type="submission" date="2018-12" db="EMBL/GenBank/DDBJ databases">
        <title>Cadmium resistance mechanism in endophytic bacteria Burkholderia cenocepacia YG-3.</title>
        <authorList>
            <person name="Zhang X."/>
            <person name="Wang X."/>
            <person name="Zhu Y."/>
        </authorList>
    </citation>
    <scope>NUCLEOTIDE SEQUENCE [LARGE SCALE GENOMIC DNA]</scope>
    <source>
        <strain evidence="8 9">YG-3</strain>
    </source>
</reference>
<feature type="domain" description="Metalloprotease TldD/E central" evidence="7">
    <location>
        <begin position="146"/>
        <end position="246"/>
    </location>
</feature>
<dbReference type="RefSeq" id="WP_126365378.1">
    <property type="nucleotide sequence ID" value="NZ_CP034546.1"/>
</dbReference>
<evidence type="ECO:0000313" key="9">
    <source>
        <dbReference type="Proteomes" id="UP000277191"/>
    </source>
</evidence>